<dbReference type="OrthoDB" id="10068678at2759"/>
<dbReference type="Proteomes" id="UP000683360">
    <property type="component" value="Unassembled WGS sequence"/>
</dbReference>
<sequence>MYKSVVCYSVKLEKILEKWNFPGCQDTYFGRFKPDLGRDTILLTAQLHKKTFQQIQAAVIEGKTYQPQIEENVSVRDIEKIPTKYSLEGIDNYVVFDLETTGHYQKFQEGHLYKIKRFGLRLSPCFKPLYNYSCKSLAEVQSAYWNQTPVTIHPVVVYFRGQSKLEHKSIAIISDELSHSTSTVCTFLDSLIPVLKEICPNVKCVYYWTDSPSSQYRNKTIFDLIANHSSVYGIQARWNYFEAGHGKGPCDGLGGTIKRMADEAVKRGAVVIQDPIFYSNVEEVNRSQTSEEGRPLHIGPLIKRPSLQILHPRFPTIDNIHQVLISEIL</sequence>
<organism evidence="1 2">
    <name type="scientific">Mytilus edulis</name>
    <name type="common">Blue mussel</name>
    <dbReference type="NCBI Taxonomy" id="6550"/>
    <lineage>
        <taxon>Eukaryota</taxon>
        <taxon>Metazoa</taxon>
        <taxon>Spiralia</taxon>
        <taxon>Lophotrochozoa</taxon>
        <taxon>Mollusca</taxon>
        <taxon>Bivalvia</taxon>
        <taxon>Autobranchia</taxon>
        <taxon>Pteriomorphia</taxon>
        <taxon>Mytilida</taxon>
        <taxon>Mytiloidea</taxon>
        <taxon>Mytilidae</taxon>
        <taxon>Mytilinae</taxon>
        <taxon>Mytilus</taxon>
    </lineage>
</organism>
<proteinExistence type="predicted"/>
<evidence type="ECO:0000313" key="2">
    <source>
        <dbReference type="Proteomes" id="UP000683360"/>
    </source>
</evidence>
<dbReference type="PANTHER" id="PTHR46601:SF1">
    <property type="entry name" value="ADF-H DOMAIN-CONTAINING PROTEIN"/>
    <property type="match status" value="1"/>
</dbReference>
<reference evidence="1" key="1">
    <citation type="submission" date="2021-03" db="EMBL/GenBank/DDBJ databases">
        <authorList>
            <person name="Bekaert M."/>
        </authorList>
    </citation>
    <scope>NUCLEOTIDE SEQUENCE</scope>
</reference>
<protein>
    <submittedName>
        <fullName evidence="1">Uncharacterized protein</fullName>
    </submittedName>
</protein>
<gene>
    <name evidence="1" type="ORF">MEDL_23645</name>
</gene>
<comment type="caution">
    <text evidence="1">The sequence shown here is derived from an EMBL/GenBank/DDBJ whole genome shotgun (WGS) entry which is preliminary data.</text>
</comment>
<evidence type="ECO:0000313" key="1">
    <source>
        <dbReference type="EMBL" id="CAG2209514.1"/>
    </source>
</evidence>
<dbReference type="EMBL" id="CAJPWZ010001191">
    <property type="protein sequence ID" value="CAG2209514.1"/>
    <property type="molecule type" value="Genomic_DNA"/>
</dbReference>
<dbReference type="AlphaFoldDB" id="A0A8S3RMT3"/>
<name>A0A8S3RMT3_MYTED</name>
<dbReference type="PANTHER" id="PTHR46601">
    <property type="entry name" value="ULP_PROTEASE DOMAIN-CONTAINING PROTEIN"/>
    <property type="match status" value="1"/>
</dbReference>
<accession>A0A8S3RMT3</accession>
<keyword evidence="2" id="KW-1185">Reference proteome</keyword>